<dbReference type="EMBL" id="JACHMN010000003">
    <property type="protein sequence ID" value="MBB5872845.1"/>
    <property type="molecule type" value="Genomic_DNA"/>
</dbReference>
<protein>
    <submittedName>
        <fullName evidence="1">Cyclase</fullName>
    </submittedName>
</protein>
<dbReference type="Proteomes" id="UP000587527">
    <property type="component" value="Unassembled WGS sequence"/>
</dbReference>
<dbReference type="Pfam" id="PF04673">
    <property type="entry name" value="Cyclase_polyket"/>
    <property type="match status" value="1"/>
</dbReference>
<proteinExistence type="predicted"/>
<reference evidence="1 2" key="1">
    <citation type="submission" date="2020-08" db="EMBL/GenBank/DDBJ databases">
        <title>Sequencing the genomes of 1000 actinobacteria strains.</title>
        <authorList>
            <person name="Klenk H.-P."/>
        </authorList>
    </citation>
    <scope>NUCLEOTIDE SEQUENCE [LARGE SCALE GENOMIC DNA]</scope>
    <source>
        <strain evidence="1 2">DSM 45362</strain>
    </source>
</reference>
<dbReference type="InterPro" id="IPR038474">
    <property type="entry name" value="Polyketide_synth_cyclase_sf"/>
</dbReference>
<dbReference type="InterPro" id="IPR011008">
    <property type="entry name" value="Dimeric_a/b-barrel"/>
</dbReference>
<comment type="caution">
    <text evidence="1">The sequence shown here is derived from an EMBL/GenBank/DDBJ whole genome shotgun (WGS) entry which is preliminary data.</text>
</comment>
<evidence type="ECO:0000313" key="2">
    <source>
        <dbReference type="Proteomes" id="UP000587527"/>
    </source>
</evidence>
<name>A0A841BYU4_9ACTN</name>
<organism evidence="1 2">
    <name type="scientific">Allocatelliglobosispora scoriae</name>
    <dbReference type="NCBI Taxonomy" id="643052"/>
    <lineage>
        <taxon>Bacteria</taxon>
        <taxon>Bacillati</taxon>
        <taxon>Actinomycetota</taxon>
        <taxon>Actinomycetes</taxon>
        <taxon>Micromonosporales</taxon>
        <taxon>Micromonosporaceae</taxon>
        <taxon>Allocatelliglobosispora</taxon>
    </lineage>
</organism>
<sequence>MHRTIIVARINPNAEPDVAGVFAESDATQLPYELGVRRRSLYSLNDVYLHVIDFADDPVETLRRAPENPGFRKISADLRPYIRAYDEETWRTPQDAVAKEFYRWDASPLGK</sequence>
<evidence type="ECO:0000313" key="1">
    <source>
        <dbReference type="EMBL" id="MBB5872845.1"/>
    </source>
</evidence>
<dbReference type="RefSeq" id="WP_184843099.1">
    <property type="nucleotide sequence ID" value="NZ_JACHMN010000003.1"/>
</dbReference>
<keyword evidence="2" id="KW-1185">Reference proteome</keyword>
<gene>
    <name evidence="1" type="ORF">F4553_006279</name>
</gene>
<dbReference type="Gene3D" id="3.30.70.1090">
    <property type="entry name" value="Dimeric alpha+beta barrel"/>
    <property type="match status" value="1"/>
</dbReference>
<accession>A0A841BYU4</accession>
<dbReference type="AlphaFoldDB" id="A0A841BYU4"/>
<dbReference type="InterPro" id="IPR006765">
    <property type="entry name" value="Polyketide_synth_cyclase"/>
</dbReference>
<dbReference type="GO" id="GO:0030639">
    <property type="term" value="P:polyketide biosynthetic process"/>
    <property type="evidence" value="ECO:0007669"/>
    <property type="project" value="InterPro"/>
</dbReference>
<dbReference type="SUPFAM" id="SSF54909">
    <property type="entry name" value="Dimeric alpha+beta barrel"/>
    <property type="match status" value="1"/>
</dbReference>